<evidence type="ECO:0000313" key="2">
    <source>
        <dbReference type="Proteomes" id="UP000688947"/>
    </source>
</evidence>
<reference evidence="1" key="1">
    <citation type="submission" date="2021-01" db="EMBL/GenBank/DDBJ databases">
        <title>Phytophthora aleatoria, a newly-described species from Pinus radiata is distinct from Phytophthora cactorum isolates based on comparative genomics.</title>
        <authorList>
            <person name="Mcdougal R."/>
            <person name="Panda P."/>
            <person name="Williams N."/>
            <person name="Studholme D.J."/>
        </authorList>
    </citation>
    <scope>NUCLEOTIDE SEQUENCE</scope>
    <source>
        <strain evidence="1">NZFS 3830</strain>
    </source>
</reference>
<proteinExistence type="predicted"/>
<protein>
    <submittedName>
        <fullName evidence="1">Uncharacterized protein</fullName>
    </submittedName>
</protein>
<dbReference type="Proteomes" id="UP000688947">
    <property type="component" value="Unassembled WGS sequence"/>
</dbReference>
<dbReference type="AlphaFoldDB" id="A0A8T1UHP3"/>
<comment type="caution">
    <text evidence="1">The sequence shown here is derived from an EMBL/GenBank/DDBJ whole genome shotgun (WGS) entry which is preliminary data.</text>
</comment>
<sequence length="146" mass="16422">AILQETHVLIGNFLISYILIDGLDTQFSLIELSAKMNDDDDLFSRFCECREVLLSAAYGHNVCAAKPGSKSLWLHVEMEELLQNHDIDVDLSGNRSRAVDLATVARFISQSNYTFASLNPQQCKAKWHEVTEVPPKNAKNISENRL</sequence>
<dbReference type="EMBL" id="JAENGZ010000322">
    <property type="protein sequence ID" value="KAG6962043.1"/>
    <property type="molecule type" value="Genomic_DNA"/>
</dbReference>
<accession>A0A8T1UHP3</accession>
<evidence type="ECO:0000313" key="1">
    <source>
        <dbReference type="EMBL" id="KAG6962043.1"/>
    </source>
</evidence>
<organism evidence="1 2">
    <name type="scientific">Phytophthora cactorum</name>
    <dbReference type="NCBI Taxonomy" id="29920"/>
    <lineage>
        <taxon>Eukaryota</taxon>
        <taxon>Sar</taxon>
        <taxon>Stramenopiles</taxon>
        <taxon>Oomycota</taxon>
        <taxon>Peronosporomycetes</taxon>
        <taxon>Peronosporales</taxon>
        <taxon>Peronosporaceae</taxon>
        <taxon>Phytophthora</taxon>
    </lineage>
</organism>
<gene>
    <name evidence="1" type="ORF">JG687_00007362</name>
</gene>
<name>A0A8T1UHP3_9STRA</name>
<feature type="non-terminal residue" evidence="1">
    <location>
        <position position="1"/>
    </location>
</feature>